<protein>
    <recommendedName>
        <fullName evidence="6">RRM domain-containing protein</fullName>
    </recommendedName>
</protein>
<dbReference type="Proteomes" id="UP000681722">
    <property type="component" value="Unassembled WGS sequence"/>
</dbReference>
<dbReference type="GO" id="GO:0003676">
    <property type="term" value="F:nucleic acid binding"/>
    <property type="evidence" value="ECO:0007669"/>
    <property type="project" value="InterPro"/>
</dbReference>
<feature type="compositionally biased region" description="Basic and acidic residues" evidence="1">
    <location>
        <begin position="60"/>
        <end position="76"/>
    </location>
</feature>
<evidence type="ECO:0000256" key="2">
    <source>
        <dbReference type="SAM" id="Phobius"/>
    </source>
</evidence>
<evidence type="ECO:0000256" key="1">
    <source>
        <dbReference type="SAM" id="MobiDB-lite"/>
    </source>
</evidence>
<comment type="caution">
    <text evidence="3">The sequence shown here is derived from an EMBL/GenBank/DDBJ whole genome shotgun (WGS) entry which is preliminary data.</text>
</comment>
<keyword evidence="5" id="KW-1185">Reference proteome</keyword>
<gene>
    <name evidence="3" type="ORF">GPM918_LOCUS28944</name>
    <name evidence="4" type="ORF">SRO942_LOCUS29484</name>
</gene>
<reference evidence="3" key="1">
    <citation type="submission" date="2021-02" db="EMBL/GenBank/DDBJ databases">
        <authorList>
            <person name="Nowell W R."/>
        </authorList>
    </citation>
    <scope>NUCLEOTIDE SEQUENCE</scope>
</reference>
<feature type="region of interest" description="Disordered" evidence="1">
    <location>
        <begin position="60"/>
        <end position="80"/>
    </location>
</feature>
<feature type="transmembrane region" description="Helical" evidence="2">
    <location>
        <begin position="417"/>
        <end position="438"/>
    </location>
</feature>
<evidence type="ECO:0008006" key="6">
    <source>
        <dbReference type="Google" id="ProtNLM"/>
    </source>
</evidence>
<evidence type="ECO:0000313" key="5">
    <source>
        <dbReference type="Proteomes" id="UP000663829"/>
    </source>
</evidence>
<organism evidence="3 5">
    <name type="scientific">Didymodactylos carnosus</name>
    <dbReference type="NCBI Taxonomy" id="1234261"/>
    <lineage>
        <taxon>Eukaryota</taxon>
        <taxon>Metazoa</taxon>
        <taxon>Spiralia</taxon>
        <taxon>Gnathifera</taxon>
        <taxon>Rotifera</taxon>
        <taxon>Eurotatoria</taxon>
        <taxon>Bdelloidea</taxon>
        <taxon>Philodinida</taxon>
        <taxon>Philodinidae</taxon>
        <taxon>Didymodactylos</taxon>
    </lineage>
</organism>
<dbReference type="EMBL" id="CAJOBC010041922">
    <property type="protein sequence ID" value="CAF4146415.1"/>
    <property type="molecule type" value="Genomic_DNA"/>
</dbReference>
<evidence type="ECO:0000313" key="3">
    <source>
        <dbReference type="EMBL" id="CAF1309952.1"/>
    </source>
</evidence>
<dbReference type="InterPro" id="IPR012677">
    <property type="entry name" value="Nucleotide-bd_a/b_plait_sf"/>
</dbReference>
<keyword evidence="2" id="KW-0812">Transmembrane</keyword>
<dbReference type="Proteomes" id="UP000663829">
    <property type="component" value="Unassembled WGS sequence"/>
</dbReference>
<feature type="region of interest" description="Disordered" evidence="1">
    <location>
        <begin position="93"/>
        <end position="113"/>
    </location>
</feature>
<feature type="non-terminal residue" evidence="3">
    <location>
        <position position="529"/>
    </location>
</feature>
<keyword evidence="2" id="KW-0472">Membrane</keyword>
<name>A0A815EG34_9BILA</name>
<dbReference type="SUPFAM" id="SSF54928">
    <property type="entry name" value="RNA-binding domain, RBD"/>
    <property type="match status" value="1"/>
</dbReference>
<keyword evidence="2" id="KW-1133">Transmembrane helix</keyword>
<sequence length="529" mass="59842">TQNECDTMIKNIPNIVRPQTTSSLQLSGTDTRIPLNDEAITSGSVSNAQDVVVSLTEQTRVNEKTRDTSYQEEQERQSSSLLCLPPALTVRSNVNSETSPHASTTTESVQRQTTSIITSAESDALFCEPTNKNNMIIIKGLPGTINTDNLYDVLSKTGHIRHTDDTKAMLTVSNGRALCVYEERNAAVKACQIFNGKNESKLGCVMKVQLVVNGIDLIGQMMNNDDNDVMGEDREKNNERDQNEQHDVNDKENNNNDDVHMLDVLVDDSANTTSHGSSITVDSQSLNFASLSTLKTVNMFLKIPLSPQELAQSSGSTWADTTRNLIRKVFRDIDLANVNYIKLNGKHSDVLKEIYGFVQENHNIVLKRSEFNKQIGTLCRNSRKSIESRKNSKKKTTTNDVNKENHLQQQQFRILKLVQIMVMTTIWQWMLILTMILNMKIRDCDIVMDIKYALEDNTIDRDADVYFSNETTNDIPRRSIPTKKDWSSLLMIYKARRRQNNVDMNHLCKLLHLSHPSSNENIPVSWNSI</sequence>
<dbReference type="Gene3D" id="3.30.70.330">
    <property type="match status" value="1"/>
</dbReference>
<accession>A0A815EG34</accession>
<dbReference type="AlphaFoldDB" id="A0A815EG34"/>
<evidence type="ECO:0000313" key="4">
    <source>
        <dbReference type="EMBL" id="CAF4146415.1"/>
    </source>
</evidence>
<dbReference type="InterPro" id="IPR035979">
    <property type="entry name" value="RBD_domain_sf"/>
</dbReference>
<feature type="non-terminal residue" evidence="3">
    <location>
        <position position="1"/>
    </location>
</feature>
<dbReference type="EMBL" id="CAJNOQ010012883">
    <property type="protein sequence ID" value="CAF1309952.1"/>
    <property type="molecule type" value="Genomic_DNA"/>
</dbReference>
<feature type="region of interest" description="Disordered" evidence="1">
    <location>
        <begin position="223"/>
        <end position="257"/>
    </location>
</feature>
<feature type="region of interest" description="Disordered" evidence="1">
    <location>
        <begin position="382"/>
        <end position="402"/>
    </location>
</feature>
<feature type="compositionally biased region" description="Basic and acidic residues" evidence="1">
    <location>
        <begin position="231"/>
        <end position="257"/>
    </location>
</feature>
<proteinExistence type="predicted"/>